<name>A0ABY5RV01_9HYPH</name>
<proteinExistence type="predicted"/>
<keyword evidence="3" id="KW-1185">Reference proteome</keyword>
<evidence type="ECO:0000313" key="2">
    <source>
        <dbReference type="EMBL" id="UVF20151.1"/>
    </source>
</evidence>
<evidence type="ECO:0000256" key="1">
    <source>
        <dbReference type="SAM" id="SignalP"/>
    </source>
</evidence>
<gene>
    <name evidence="2" type="ORF">HPT29_003075</name>
</gene>
<protein>
    <recommendedName>
        <fullName evidence="4">DUF2147 domain-containing protein</fullName>
    </recommendedName>
</protein>
<feature type="signal peptide" evidence="1">
    <location>
        <begin position="1"/>
        <end position="24"/>
    </location>
</feature>
<sequence length="125" mass="13458">MPRKIIVSGLCVFACGLWSGAVRAQDCSAQAVYFNGDIVETEGDMTVRSGKGCTFNLNGIRGAISETVISLKPKVGKAGVTNLKPYYLSKPGYQGPDEFAYTFVGMNQYGGPMRVTVRRKVVVVP</sequence>
<dbReference type="RefSeq" id="WP_173949930.1">
    <property type="nucleotide sequence ID" value="NZ_CP102845.1"/>
</dbReference>
<dbReference type="Proteomes" id="UP001017257">
    <property type="component" value="Chromosome"/>
</dbReference>
<evidence type="ECO:0008006" key="4">
    <source>
        <dbReference type="Google" id="ProtNLM"/>
    </source>
</evidence>
<reference evidence="2" key="1">
    <citation type="submission" date="2022-08" db="EMBL/GenBank/DDBJ databases">
        <title>Microvirga terrae sp. nov., isolated from soil.</title>
        <authorList>
            <person name="Kim K.H."/>
            <person name="Seo Y.L."/>
            <person name="Kim J.M."/>
            <person name="Lee J.K."/>
            <person name="Han D.M."/>
            <person name="Jeon C.O."/>
        </authorList>
    </citation>
    <scope>NUCLEOTIDE SEQUENCE</scope>
    <source>
        <strain evidence="2">R24</strain>
    </source>
</reference>
<organism evidence="2 3">
    <name type="scientific">Microvirga terrae</name>
    <dbReference type="NCBI Taxonomy" id="2740529"/>
    <lineage>
        <taxon>Bacteria</taxon>
        <taxon>Pseudomonadati</taxon>
        <taxon>Pseudomonadota</taxon>
        <taxon>Alphaproteobacteria</taxon>
        <taxon>Hyphomicrobiales</taxon>
        <taxon>Methylobacteriaceae</taxon>
        <taxon>Microvirga</taxon>
    </lineage>
</organism>
<dbReference type="EMBL" id="CP102845">
    <property type="protein sequence ID" value="UVF20151.1"/>
    <property type="molecule type" value="Genomic_DNA"/>
</dbReference>
<evidence type="ECO:0000313" key="3">
    <source>
        <dbReference type="Proteomes" id="UP001017257"/>
    </source>
</evidence>
<accession>A0ABY5RV01</accession>
<keyword evidence="1" id="KW-0732">Signal</keyword>
<feature type="chain" id="PRO_5047154800" description="DUF2147 domain-containing protein" evidence="1">
    <location>
        <begin position="25"/>
        <end position="125"/>
    </location>
</feature>